<evidence type="ECO:0000313" key="1">
    <source>
        <dbReference type="EMBL" id="KAJ2963677.1"/>
    </source>
</evidence>
<dbReference type="EMBL" id="JANSHE010007228">
    <property type="protein sequence ID" value="KAJ2963677.1"/>
    <property type="molecule type" value="Genomic_DNA"/>
</dbReference>
<keyword evidence="2" id="KW-1185">Reference proteome</keyword>
<name>A0ACC1MDU7_9APHY</name>
<reference evidence="1" key="1">
    <citation type="submission" date="2022-08" db="EMBL/GenBank/DDBJ databases">
        <title>Genome Sequence of Pycnoporus sanguineus.</title>
        <authorList>
            <person name="Buettner E."/>
        </authorList>
    </citation>
    <scope>NUCLEOTIDE SEQUENCE</scope>
    <source>
        <strain evidence="1">CG-C14</strain>
    </source>
</reference>
<protein>
    <submittedName>
        <fullName evidence="1">Uncharacterized protein</fullName>
    </submittedName>
</protein>
<accession>A0ACC1MDU7</accession>
<sequence length="219" mass="24652">MGTAQIARYPYNILDTMLAGSERQRYRLPADVRAMISVYLEHSDLPSFALADKLCNEISTPRLYRTVRLLYSGAVESCLKTLAAKPETLSFGRDLAALVQDFFLSEHWRSDREPGQVDLPDFQELLLGSLERMTNVRTVKCMEFFVGLGILDPLLATPHPALKSVDLRMLIYANHRGLISDDLKVRLAAGDVLLPQLTEFNLRVDGSPTYEVKSLLHDL</sequence>
<evidence type="ECO:0000313" key="2">
    <source>
        <dbReference type="Proteomes" id="UP001144978"/>
    </source>
</evidence>
<proteinExistence type="predicted"/>
<organism evidence="1 2">
    <name type="scientific">Trametes sanguinea</name>
    <dbReference type="NCBI Taxonomy" id="158606"/>
    <lineage>
        <taxon>Eukaryota</taxon>
        <taxon>Fungi</taxon>
        <taxon>Dikarya</taxon>
        <taxon>Basidiomycota</taxon>
        <taxon>Agaricomycotina</taxon>
        <taxon>Agaricomycetes</taxon>
        <taxon>Polyporales</taxon>
        <taxon>Polyporaceae</taxon>
        <taxon>Trametes</taxon>
    </lineage>
</organism>
<gene>
    <name evidence="1" type="ORF">NUW54_g14276</name>
</gene>
<comment type="caution">
    <text evidence="1">The sequence shown here is derived from an EMBL/GenBank/DDBJ whole genome shotgun (WGS) entry which is preliminary data.</text>
</comment>
<dbReference type="Proteomes" id="UP001144978">
    <property type="component" value="Unassembled WGS sequence"/>
</dbReference>